<dbReference type="GO" id="GO:0047617">
    <property type="term" value="F:fatty acyl-CoA hydrolase activity"/>
    <property type="evidence" value="ECO:0007669"/>
    <property type="project" value="TreeGrafter"/>
</dbReference>
<sequence>MQFKARTHSSKPLIAKEHIDNPGLSSVSTETEWIFKTERSVRFQDVDAAGIVFFARFFEYFHDAYMEWIGHQSPLSFHSAHPQTFLFPLVHARADYHLPLRFGDRLRVEITSVFLGKTSFTLAYRICKQGAFYQKAASGSTVHVCLDIIHHRPSPLPPSIRTWLTDKTE</sequence>
<dbReference type="Pfam" id="PF13279">
    <property type="entry name" value="4HBT_2"/>
    <property type="match status" value="1"/>
</dbReference>
<keyword evidence="2" id="KW-0378">Hydrolase</keyword>
<dbReference type="InterPro" id="IPR050563">
    <property type="entry name" value="4-hydroxybenzoyl-CoA_TE"/>
</dbReference>
<evidence type="ECO:0000313" key="4">
    <source>
        <dbReference type="Proteomes" id="UP000185544"/>
    </source>
</evidence>
<evidence type="ECO:0008006" key="5">
    <source>
        <dbReference type="Google" id="ProtNLM"/>
    </source>
</evidence>
<evidence type="ECO:0000313" key="3">
    <source>
        <dbReference type="EMBL" id="APR99944.1"/>
    </source>
</evidence>
<dbReference type="OrthoDB" id="21822at2"/>
<dbReference type="SUPFAM" id="SSF54637">
    <property type="entry name" value="Thioesterase/thiol ester dehydrase-isomerase"/>
    <property type="match status" value="1"/>
</dbReference>
<dbReference type="PANTHER" id="PTHR31793">
    <property type="entry name" value="4-HYDROXYBENZOYL-COA THIOESTERASE FAMILY MEMBER"/>
    <property type="match status" value="1"/>
</dbReference>
<proteinExistence type="inferred from homology"/>
<comment type="similarity">
    <text evidence="1">Belongs to the 4-hydroxybenzoyl-CoA thioesterase family.</text>
</comment>
<dbReference type="AlphaFoldDB" id="A0A1L6MWV9"/>
<dbReference type="CDD" id="cd00586">
    <property type="entry name" value="4HBT"/>
    <property type="match status" value="1"/>
</dbReference>
<organism evidence="3 4">
    <name type="scientific">Pajaroellobacter abortibovis</name>
    <dbReference type="NCBI Taxonomy" id="1882918"/>
    <lineage>
        <taxon>Bacteria</taxon>
        <taxon>Pseudomonadati</taxon>
        <taxon>Myxococcota</taxon>
        <taxon>Polyangia</taxon>
        <taxon>Polyangiales</taxon>
        <taxon>Polyangiaceae</taxon>
    </lineage>
</organism>
<dbReference type="Gene3D" id="3.10.129.10">
    <property type="entry name" value="Hotdog Thioesterase"/>
    <property type="match status" value="1"/>
</dbReference>
<dbReference type="STRING" id="1882918.BCY86_04050"/>
<dbReference type="RefSeq" id="WP_075276599.1">
    <property type="nucleotide sequence ID" value="NZ_CP016908.1"/>
</dbReference>
<dbReference type="InterPro" id="IPR029069">
    <property type="entry name" value="HotDog_dom_sf"/>
</dbReference>
<protein>
    <recommendedName>
        <fullName evidence="5">Thioesterase domain-containing protein</fullName>
    </recommendedName>
</protein>
<evidence type="ECO:0000256" key="2">
    <source>
        <dbReference type="ARBA" id="ARBA00022801"/>
    </source>
</evidence>
<dbReference type="EMBL" id="CP016908">
    <property type="protein sequence ID" value="APR99944.1"/>
    <property type="molecule type" value="Genomic_DNA"/>
</dbReference>
<dbReference type="Proteomes" id="UP000185544">
    <property type="component" value="Chromosome"/>
</dbReference>
<accession>A0A1L6MWV9</accession>
<dbReference type="KEGG" id="pabo:BCY86_04050"/>
<keyword evidence="4" id="KW-1185">Reference proteome</keyword>
<reference evidence="3 4" key="1">
    <citation type="submission" date="2016-08" db="EMBL/GenBank/DDBJ databases">
        <title>Identification and validation of antigenic proteins from Pajaroellobacter abortibovis using de-novo genome sequence assembly and reverse vaccinology.</title>
        <authorList>
            <person name="Welly B.T."/>
            <person name="Miller M.R."/>
            <person name="Stott J.L."/>
            <person name="Blanchard M.T."/>
            <person name="Islas-Trejo A.D."/>
            <person name="O'Rourke S.M."/>
            <person name="Young A.E."/>
            <person name="Medrano J.F."/>
            <person name="Van Eenennaam A.L."/>
        </authorList>
    </citation>
    <scope>NUCLEOTIDE SEQUENCE [LARGE SCALE GENOMIC DNA]</scope>
    <source>
        <strain evidence="3 4">BTF92-0548A/99-0131</strain>
    </source>
</reference>
<dbReference type="PANTHER" id="PTHR31793:SF27">
    <property type="entry name" value="NOVEL THIOESTERASE SUPERFAMILY DOMAIN AND SAPOSIN A-TYPE DOMAIN CONTAINING PROTEIN (0610012H03RIK)"/>
    <property type="match status" value="1"/>
</dbReference>
<name>A0A1L6MWV9_9BACT</name>
<gene>
    <name evidence="3" type="ORF">BCY86_04050</name>
</gene>
<evidence type="ECO:0000256" key="1">
    <source>
        <dbReference type="ARBA" id="ARBA00005953"/>
    </source>
</evidence>